<dbReference type="Gene3D" id="3.20.20.370">
    <property type="entry name" value="Glycoside hydrolase/deacetylase"/>
    <property type="match status" value="1"/>
</dbReference>
<dbReference type="InterPro" id="IPR014235">
    <property type="entry name" value="Spore_PdaA"/>
</dbReference>
<dbReference type="EMBL" id="JAZHPZ010000013">
    <property type="protein sequence ID" value="MEF2968266.1"/>
    <property type="molecule type" value="Genomic_DNA"/>
</dbReference>
<dbReference type="InterPro" id="IPR002509">
    <property type="entry name" value="NODB_dom"/>
</dbReference>
<comment type="caution">
    <text evidence="4">The sequence shown here is derived from an EMBL/GenBank/DDBJ whole genome shotgun (WGS) entry which is preliminary data.</text>
</comment>
<dbReference type="Proteomes" id="UP001306950">
    <property type="component" value="Unassembled WGS sequence"/>
</dbReference>
<dbReference type="CDD" id="cd10948">
    <property type="entry name" value="CE4_BsPdaA_like"/>
    <property type="match status" value="1"/>
</dbReference>
<evidence type="ECO:0000313" key="4">
    <source>
        <dbReference type="EMBL" id="MEF2968266.1"/>
    </source>
</evidence>
<feature type="chain" id="PRO_5046748314" evidence="2">
    <location>
        <begin position="21"/>
        <end position="292"/>
    </location>
</feature>
<protein>
    <submittedName>
        <fullName evidence="4">Delta-lactam-biosynthetic de-N-acetylase</fullName>
    </submittedName>
</protein>
<sequence>MKFALIPGLLACFLLGSVPAGSVGAAAGAAVETAAPAETASADTPFHFGFKKSVNGQLASINEEGFKDIVDRHGAIFLGDTTRKELFLTFDNGYENGYTAPILDTLKAKKVPAIFFLTGHYVKDQPELVKRMAAEGHLIGNHSWSHPDMTTISDARIKEELERVKQAAAPLTGTDRMRYLRPPRGIFSERVLMVTKELGYTNVFWSIAYKDWDVNDQKGSDYAYRKVVSQLHPGAVILLHSVSKDNAAALGAIIDEARRQGYEFRSLDELGRKGPERPRDQAKPESAPKKAP</sequence>
<dbReference type="PANTHER" id="PTHR10587">
    <property type="entry name" value="GLYCOSYL TRANSFERASE-RELATED"/>
    <property type="match status" value="1"/>
</dbReference>
<accession>A0ABU7VYF0</accession>
<name>A0ABU7VYF0_9BACL</name>
<dbReference type="InterPro" id="IPR050248">
    <property type="entry name" value="Polysacc_deacetylase_ArnD"/>
</dbReference>
<feature type="region of interest" description="Disordered" evidence="1">
    <location>
        <begin position="265"/>
        <end position="292"/>
    </location>
</feature>
<keyword evidence="2" id="KW-0732">Signal</keyword>
<proteinExistence type="predicted"/>
<gene>
    <name evidence="4" type="primary">pdaA</name>
    <name evidence="4" type="ORF">V3851_20750</name>
</gene>
<evidence type="ECO:0000256" key="2">
    <source>
        <dbReference type="SAM" id="SignalP"/>
    </source>
</evidence>
<dbReference type="RefSeq" id="WP_331848474.1">
    <property type="nucleotide sequence ID" value="NZ_JAZHPZ010000013.1"/>
</dbReference>
<reference evidence="4 5" key="1">
    <citation type="submission" date="2024-02" db="EMBL/GenBank/DDBJ databases">
        <title>A nitrogen-fixing paenibacillus bacterium.</title>
        <authorList>
            <person name="Zhang W.L."/>
            <person name="Chen S.F."/>
        </authorList>
    </citation>
    <scope>NUCLEOTIDE SEQUENCE [LARGE SCALE GENOMIC DNA]</scope>
    <source>
        <strain evidence="4 5">M1</strain>
    </source>
</reference>
<dbReference type="SUPFAM" id="SSF88713">
    <property type="entry name" value="Glycoside hydrolase/deacetylase"/>
    <property type="match status" value="1"/>
</dbReference>
<evidence type="ECO:0000313" key="5">
    <source>
        <dbReference type="Proteomes" id="UP001306950"/>
    </source>
</evidence>
<organism evidence="4 5">
    <name type="scientific">Paenibacillus haidiansis</name>
    <dbReference type="NCBI Taxonomy" id="1574488"/>
    <lineage>
        <taxon>Bacteria</taxon>
        <taxon>Bacillati</taxon>
        <taxon>Bacillota</taxon>
        <taxon>Bacilli</taxon>
        <taxon>Bacillales</taxon>
        <taxon>Paenibacillaceae</taxon>
        <taxon>Paenibacillus</taxon>
    </lineage>
</organism>
<dbReference type="InterPro" id="IPR011330">
    <property type="entry name" value="Glyco_hydro/deAcase_b/a-brl"/>
</dbReference>
<dbReference type="PROSITE" id="PS51677">
    <property type="entry name" value="NODB"/>
    <property type="match status" value="1"/>
</dbReference>
<keyword evidence="5" id="KW-1185">Reference proteome</keyword>
<feature type="domain" description="NodB homology" evidence="3">
    <location>
        <begin position="84"/>
        <end position="265"/>
    </location>
</feature>
<feature type="signal peptide" evidence="2">
    <location>
        <begin position="1"/>
        <end position="20"/>
    </location>
</feature>
<dbReference type="Pfam" id="PF01522">
    <property type="entry name" value="Polysacc_deac_1"/>
    <property type="match status" value="1"/>
</dbReference>
<dbReference type="NCBIfam" id="TIGR02884">
    <property type="entry name" value="spore_pdaA"/>
    <property type="match status" value="1"/>
</dbReference>
<evidence type="ECO:0000256" key="1">
    <source>
        <dbReference type="SAM" id="MobiDB-lite"/>
    </source>
</evidence>
<evidence type="ECO:0000259" key="3">
    <source>
        <dbReference type="PROSITE" id="PS51677"/>
    </source>
</evidence>
<dbReference type="PANTHER" id="PTHR10587:SF78">
    <property type="entry name" value="PEPTIDOGLYCAN-N-ACETYLMURAMIC ACID DEACETYLASE PDAA"/>
    <property type="match status" value="1"/>
</dbReference>